<feature type="transmembrane region" description="Helical" evidence="1">
    <location>
        <begin position="79"/>
        <end position="101"/>
    </location>
</feature>
<feature type="transmembrane region" description="Helical" evidence="1">
    <location>
        <begin position="152"/>
        <end position="169"/>
    </location>
</feature>
<dbReference type="EMBL" id="BMVB01000024">
    <property type="protein sequence ID" value="GHC68094.1"/>
    <property type="molecule type" value="Genomic_DNA"/>
</dbReference>
<keyword evidence="1" id="KW-0472">Membrane</keyword>
<evidence type="ECO:0000256" key="1">
    <source>
        <dbReference type="SAM" id="Phobius"/>
    </source>
</evidence>
<name>A0A918WQX0_STRCJ</name>
<reference evidence="2" key="1">
    <citation type="journal article" date="2014" name="Int. J. Syst. Evol. Microbiol.">
        <title>Complete genome sequence of Corynebacterium casei LMG S-19264T (=DSM 44701T), isolated from a smear-ripened cheese.</title>
        <authorList>
            <consortium name="US DOE Joint Genome Institute (JGI-PGF)"/>
            <person name="Walter F."/>
            <person name="Albersmeier A."/>
            <person name="Kalinowski J."/>
            <person name="Ruckert C."/>
        </authorList>
    </citation>
    <scope>NUCLEOTIDE SEQUENCE</scope>
    <source>
        <strain evidence="2">JCM 4633</strain>
    </source>
</reference>
<evidence type="ECO:0000313" key="2">
    <source>
        <dbReference type="EMBL" id="GHC68094.1"/>
    </source>
</evidence>
<feature type="transmembrane region" description="Helical" evidence="1">
    <location>
        <begin position="121"/>
        <end position="140"/>
    </location>
</feature>
<feature type="transmembrane region" description="Helical" evidence="1">
    <location>
        <begin position="45"/>
        <end position="67"/>
    </location>
</feature>
<dbReference type="AlphaFoldDB" id="A0A918WQX0"/>
<proteinExistence type="predicted"/>
<accession>A0A918WQX0</accession>
<dbReference type="Proteomes" id="UP000646244">
    <property type="component" value="Unassembled WGS sequence"/>
</dbReference>
<organism evidence="2 3">
    <name type="scientific">Streptomyces cinnamoneus</name>
    <name type="common">Streptoverticillium cinnamoneum</name>
    <dbReference type="NCBI Taxonomy" id="53446"/>
    <lineage>
        <taxon>Bacteria</taxon>
        <taxon>Bacillati</taxon>
        <taxon>Actinomycetota</taxon>
        <taxon>Actinomycetes</taxon>
        <taxon>Kitasatosporales</taxon>
        <taxon>Streptomycetaceae</taxon>
        <taxon>Streptomyces</taxon>
        <taxon>Streptomyces cinnamoneus group</taxon>
    </lineage>
</organism>
<feature type="transmembrane region" description="Helical" evidence="1">
    <location>
        <begin position="181"/>
        <end position="205"/>
    </location>
</feature>
<gene>
    <name evidence="2" type="ORF">GCM10010507_53040</name>
</gene>
<sequence>MFVLEFPVSAVPSDPTVSVLFLSGAGGAGAPTERAARPVGLFDSWWTVGGAAVAASAAWAGSVWVSVHVQADASLHTAALFAHLVGLVLGFGAVLVADYHGLLWMTGRCTLREAVGSAGRLHLPIWAGLAVLVLSGMMLHPDPSATLTRIKLVLVLALTLNGLQAGLLNKRMAGQPAAPRHLIWGGATALISQICWWGAVVIGFLNSRG</sequence>
<keyword evidence="1" id="KW-0812">Transmembrane</keyword>
<comment type="caution">
    <text evidence="2">The sequence shown here is derived from an EMBL/GenBank/DDBJ whole genome shotgun (WGS) entry which is preliminary data.</text>
</comment>
<protein>
    <submittedName>
        <fullName evidence="2">Uncharacterized protein</fullName>
    </submittedName>
</protein>
<keyword evidence="1" id="KW-1133">Transmembrane helix</keyword>
<evidence type="ECO:0000313" key="3">
    <source>
        <dbReference type="Proteomes" id="UP000646244"/>
    </source>
</evidence>
<reference evidence="2" key="2">
    <citation type="submission" date="2020-09" db="EMBL/GenBank/DDBJ databases">
        <authorList>
            <person name="Sun Q."/>
            <person name="Ohkuma M."/>
        </authorList>
    </citation>
    <scope>NUCLEOTIDE SEQUENCE</scope>
    <source>
        <strain evidence="2">JCM 4633</strain>
    </source>
</reference>